<reference evidence="2 3" key="1">
    <citation type="submission" date="2015-01" db="EMBL/GenBank/DDBJ databases">
        <title>The Genome Sequence of Fonsecaea pedrosoi CBS 271.37.</title>
        <authorList>
            <consortium name="The Broad Institute Genomics Platform"/>
            <person name="Cuomo C."/>
            <person name="de Hoog S."/>
            <person name="Gorbushina A."/>
            <person name="Stielow B."/>
            <person name="Teixiera M."/>
            <person name="Abouelleil A."/>
            <person name="Chapman S.B."/>
            <person name="Priest M."/>
            <person name="Young S.K."/>
            <person name="Wortman J."/>
            <person name="Nusbaum C."/>
            <person name="Birren B."/>
        </authorList>
    </citation>
    <scope>NUCLEOTIDE SEQUENCE [LARGE SCALE GENOMIC DNA]</scope>
    <source>
        <strain evidence="2 3">CBS 271.37</strain>
    </source>
</reference>
<dbReference type="VEuPathDB" id="FungiDB:Z517_05547"/>
<organism evidence="2 3">
    <name type="scientific">Fonsecaea pedrosoi CBS 271.37</name>
    <dbReference type="NCBI Taxonomy" id="1442368"/>
    <lineage>
        <taxon>Eukaryota</taxon>
        <taxon>Fungi</taxon>
        <taxon>Dikarya</taxon>
        <taxon>Ascomycota</taxon>
        <taxon>Pezizomycotina</taxon>
        <taxon>Eurotiomycetes</taxon>
        <taxon>Chaetothyriomycetidae</taxon>
        <taxon>Chaetothyriales</taxon>
        <taxon>Herpotrichiellaceae</taxon>
        <taxon>Fonsecaea</taxon>
    </lineage>
</organism>
<evidence type="ECO:0000313" key="2">
    <source>
        <dbReference type="EMBL" id="KIW82520.1"/>
    </source>
</evidence>
<feature type="transmembrane region" description="Helical" evidence="1">
    <location>
        <begin position="117"/>
        <end position="144"/>
    </location>
</feature>
<dbReference type="AlphaFoldDB" id="A0A0D2GVB0"/>
<proteinExistence type="predicted"/>
<gene>
    <name evidence="2" type="ORF">Z517_05547</name>
</gene>
<feature type="transmembrane region" description="Helical" evidence="1">
    <location>
        <begin position="37"/>
        <end position="57"/>
    </location>
</feature>
<sequence length="455" mass="49513">MSSTLNTSQAILHGFLNQTHTSDLHADWINQPTPWPWVLASVTLSIILGFLGVQASYKSWEPKVRRFSDSHVAIPLYPPTDPKGYQPLHQRGLSSSSSTTISLLDERNKHGGLGHCALITSIIGLGWSTIRAGALLAVLVQITMGEKGHTYPGIISIVIMFTSVQTYLGTRAMPRILYLLILVDLCAIFASLILGLLLFLHDRDTSYQEFAISGEECPCMLGYKTGHNMKSCSAFAQSLPTVVGCNSKYLWVNNTVPGSDGTEPMPYPKSCLLSSDSAEGDDVDPNMMTYMVLAEIIVGGVGLLYGLIVLLFSSRWIPEVLRHPSQLLQALAMNQPASRKPDLRYDSITGVDMARSHKMPGRAIGMTVLAFIALLMFAAVTIVVHVLDETRPIRMFYMDSSGPLANTLGHGTATADGGTSWSDCFVVDTPVSADGGFHAWWAVKQSRILRTLALA</sequence>
<accession>A0A0D2GVB0</accession>
<dbReference type="HOGENOM" id="CLU_615378_0_0_1"/>
<dbReference type="GeneID" id="25305037"/>
<keyword evidence="3" id="KW-1185">Reference proteome</keyword>
<feature type="transmembrane region" description="Helical" evidence="1">
    <location>
        <begin position="363"/>
        <end position="387"/>
    </location>
</feature>
<feature type="transmembrane region" description="Helical" evidence="1">
    <location>
        <begin position="150"/>
        <end position="169"/>
    </location>
</feature>
<dbReference type="EMBL" id="KN846971">
    <property type="protein sequence ID" value="KIW82520.1"/>
    <property type="molecule type" value="Genomic_DNA"/>
</dbReference>
<dbReference type="RefSeq" id="XP_013286328.1">
    <property type="nucleotide sequence ID" value="XM_013430874.1"/>
</dbReference>
<keyword evidence="1" id="KW-1133">Transmembrane helix</keyword>
<dbReference type="OrthoDB" id="3517272at2759"/>
<keyword evidence="1" id="KW-0812">Transmembrane</keyword>
<dbReference type="Proteomes" id="UP000053029">
    <property type="component" value="Unassembled WGS sequence"/>
</dbReference>
<evidence type="ECO:0000313" key="3">
    <source>
        <dbReference type="Proteomes" id="UP000053029"/>
    </source>
</evidence>
<name>A0A0D2GVB0_9EURO</name>
<keyword evidence="1" id="KW-0472">Membrane</keyword>
<evidence type="ECO:0000256" key="1">
    <source>
        <dbReference type="SAM" id="Phobius"/>
    </source>
</evidence>
<feature type="transmembrane region" description="Helical" evidence="1">
    <location>
        <begin position="290"/>
        <end position="312"/>
    </location>
</feature>
<feature type="transmembrane region" description="Helical" evidence="1">
    <location>
        <begin position="176"/>
        <end position="200"/>
    </location>
</feature>
<protein>
    <submittedName>
        <fullName evidence="2">Uncharacterized protein</fullName>
    </submittedName>
</protein>